<dbReference type="SMART" id="SM00892">
    <property type="entry name" value="Endonuclease_NS"/>
    <property type="match status" value="1"/>
</dbReference>
<feature type="signal peptide" evidence="6">
    <location>
        <begin position="1"/>
        <end position="22"/>
    </location>
</feature>
<dbReference type="InterPro" id="IPR044925">
    <property type="entry name" value="His-Me_finger_sf"/>
</dbReference>
<keyword evidence="8" id="KW-1185">Reference proteome</keyword>
<evidence type="ECO:0000256" key="3">
    <source>
        <dbReference type="ARBA" id="ARBA00022759"/>
    </source>
</evidence>
<evidence type="ECO:0000313" key="9">
    <source>
        <dbReference type="RefSeq" id="XP_033167073.1"/>
    </source>
</evidence>
<proteinExistence type="inferred from homology"/>
<sequence length="370" mass="41906">MPYLKYLLSSLSLYFFVGSVQASCLIDLAHLHANYVYLSKNNGVYDIQRSDIVQVHQTLYLLCNGGLHHTTFLCRYDSVFSPPLSSAACAHPDPVVVKVPDTSCSIPSAMFAVGFFYNERFMELYRNCFDGYSLAFQHSIYKAYRYVNTVPRPNPTWQSDQLSGGFDNAYEGRATQACLLTNLGAVQPQCKFDRGHMTPASAFISTELKKSTFRYLNAIPQYRGVNRGKWKAVETWVNHMVGGLYDNPIINNVRITRTYDVLKVCIGALGVHRLRHKTNNNMIPIYLLDNNKIPVPEWMYKIVSHLSGDKWVMLTYNDVSLPNQQALNQICHVIPCHPGLILNTRDVGHTVCCDPYRFITMNAPHLTGVC</sequence>
<evidence type="ECO:0000259" key="7">
    <source>
        <dbReference type="SMART" id="SM00892"/>
    </source>
</evidence>
<feature type="domain" description="DNA/RNA non-specific endonuclease/pyrophosphatase/phosphodiesterase" evidence="7">
    <location>
        <begin position="121"/>
        <end position="358"/>
    </location>
</feature>
<dbReference type="GO" id="GO:0046872">
    <property type="term" value="F:metal ion binding"/>
    <property type="evidence" value="ECO:0007669"/>
    <property type="project" value="UniProtKB-KW"/>
</dbReference>
<keyword evidence="6" id="KW-0732">Signal</keyword>
<dbReference type="GO" id="GO:0005634">
    <property type="term" value="C:nucleus"/>
    <property type="evidence" value="ECO:0007669"/>
    <property type="project" value="TreeGrafter"/>
</dbReference>
<gene>
    <name evidence="9" type="primary">LOC117145501</name>
</gene>
<dbReference type="RefSeq" id="XP_033167073.1">
    <property type="nucleotide sequence ID" value="XM_033311182.1"/>
</dbReference>
<dbReference type="GO" id="GO:0005743">
    <property type="term" value="C:mitochondrial inner membrane"/>
    <property type="evidence" value="ECO:0007669"/>
    <property type="project" value="TreeGrafter"/>
</dbReference>
<evidence type="ECO:0000256" key="1">
    <source>
        <dbReference type="ARBA" id="ARBA00010052"/>
    </source>
</evidence>
<keyword evidence="2" id="KW-0540">Nuclease</keyword>
<dbReference type="PANTHER" id="PTHR13966">
    <property type="entry name" value="ENDONUCLEASE RELATED"/>
    <property type="match status" value="1"/>
</dbReference>
<feature type="binding site" evidence="5">
    <location>
        <position position="226"/>
    </location>
    <ligand>
        <name>Mg(2+)</name>
        <dbReference type="ChEBI" id="CHEBI:18420"/>
        <note>catalytic</note>
    </ligand>
</feature>
<dbReference type="GO" id="GO:0000014">
    <property type="term" value="F:single-stranded DNA endodeoxyribonuclease activity"/>
    <property type="evidence" value="ECO:0007669"/>
    <property type="project" value="TreeGrafter"/>
</dbReference>
<evidence type="ECO:0000256" key="2">
    <source>
        <dbReference type="ARBA" id="ARBA00022722"/>
    </source>
</evidence>
<evidence type="ECO:0000313" key="8">
    <source>
        <dbReference type="Proteomes" id="UP000515162"/>
    </source>
</evidence>
<feature type="chain" id="PRO_5028185241" evidence="6">
    <location>
        <begin position="23"/>
        <end position="370"/>
    </location>
</feature>
<keyword evidence="3" id="KW-0255">Endonuclease</keyword>
<dbReference type="Proteomes" id="UP000515162">
    <property type="component" value="Chromosome 3R"/>
</dbReference>
<dbReference type="GO" id="GO:0003676">
    <property type="term" value="F:nucleic acid binding"/>
    <property type="evidence" value="ECO:0007669"/>
    <property type="project" value="InterPro"/>
</dbReference>
<dbReference type="InterPro" id="IPR044929">
    <property type="entry name" value="DNA/RNA_non-sp_Endonuclease_sf"/>
</dbReference>
<reference evidence="9" key="1">
    <citation type="submission" date="2025-08" db="UniProtKB">
        <authorList>
            <consortium name="RefSeq"/>
        </authorList>
    </citation>
    <scope>IDENTIFICATION</scope>
    <source>
        <strain evidence="9">Mau12</strain>
        <tissue evidence="9">Whole Body</tissue>
    </source>
</reference>
<keyword evidence="5" id="KW-0479">Metal-binding</keyword>
<dbReference type="SUPFAM" id="SSF54060">
    <property type="entry name" value="His-Me finger endonucleases"/>
    <property type="match status" value="1"/>
</dbReference>
<feature type="active site" description="Proton acceptor" evidence="4">
    <location>
        <position position="196"/>
    </location>
</feature>
<evidence type="ECO:0000256" key="6">
    <source>
        <dbReference type="SAM" id="SignalP"/>
    </source>
</evidence>
<keyword evidence="3" id="KW-0378">Hydrolase</keyword>
<name>A0A6P8KDZ3_DROMA</name>
<organism evidence="8 9">
    <name type="scientific">Drosophila mauritiana</name>
    <name type="common">Fruit fly</name>
    <dbReference type="NCBI Taxonomy" id="7226"/>
    <lineage>
        <taxon>Eukaryota</taxon>
        <taxon>Metazoa</taxon>
        <taxon>Ecdysozoa</taxon>
        <taxon>Arthropoda</taxon>
        <taxon>Hexapoda</taxon>
        <taxon>Insecta</taxon>
        <taxon>Pterygota</taxon>
        <taxon>Neoptera</taxon>
        <taxon>Endopterygota</taxon>
        <taxon>Diptera</taxon>
        <taxon>Brachycera</taxon>
        <taxon>Muscomorpha</taxon>
        <taxon>Ephydroidea</taxon>
        <taxon>Drosophilidae</taxon>
        <taxon>Drosophila</taxon>
        <taxon>Sophophora</taxon>
    </lineage>
</organism>
<dbReference type="GeneID" id="117145501"/>
<dbReference type="GO" id="GO:0006309">
    <property type="term" value="P:apoptotic DNA fragmentation"/>
    <property type="evidence" value="ECO:0007669"/>
    <property type="project" value="TreeGrafter"/>
</dbReference>
<protein>
    <submittedName>
        <fullName evidence="9">Uncharacterized protein LOC117145501</fullName>
    </submittedName>
</protein>
<accession>A0A6P8KDZ3</accession>
<dbReference type="CTD" id="43390"/>
<dbReference type="InterPro" id="IPR001604">
    <property type="entry name" value="Endo_G_ENPP1-like_dom"/>
</dbReference>
<evidence type="ECO:0000256" key="4">
    <source>
        <dbReference type="PIRSR" id="PIRSR640255-1"/>
    </source>
</evidence>
<dbReference type="Pfam" id="PF01223">
    <property type="entry name" value="Endonuclease_NS"/>
    <property type="match status" value="1"/>
</dbReference>
<dbReference type="InterPro" id="IPR040255">
    <property type="entry name" value="Non-specific_endonuclease"/>
</dbReference>
<dbReference type="Gene3D" id="3.40.570.10">
    <property type="entry name" value="Extracellular Endonuclease, subunit A"/>
    <property type="match status" value="1"/>
</dbReference>
<dbReference type="AlphaFoldDB" id="A0A6P8KDZ3"/>
<evidence type="ECO:0000256" key="5">
    <source>
        <dbReference type="PIRSR" id="PIRSR640255-2"/>
    </source>
</evidence>
<dbReference type="GO" id="GO:0004521">
    <property type="term" value="F:RNA endonuclease activity"/>
    <property type="evidence" value="ECO:0007669"/>
    <property type="project" value="TreeGrafter"/>
</dbReference>
<comment type="similarity">
    <text evidence="1">Belongs to the DNA/RNA non-specific endonuclease family.</text>
</comment>
<dbReference type="PANTHER" id="PTHR13966:SF17">
    <property type="entry name" value="ENDONUCLEASE-RELATED"/>
    <property type="match status" value="1"/>
</dbReference>